<reference evidence="2 3" key="1">
    <citation type="journal article" date="2011" name="Nature">
        <title>A high-resolution map of human evolutionary constraint using 29 mammals.</title>
        <authorList>
            <person name="Lindblad-Toh K."/>
            <person name="Garber M."/>
            <person name="Zuk O."/>
            <person name="Lin M.F."/>
            <person name="Parker B.J."/>
            <person name="Washietl S."/>
            <person name="Kheradpour P."/>
            <person name="Ernst J."/>
            <person name="Jordan G."/>
            <person name="Mauceli E."/>
            <person name="Ward L.D."/>
            <person name="Lowe C.B."/>
            <person name="Holloway A.K."/>
            <person name="Clamp M."/>
            <person name="Gnerre S."/>
            <person name="Alfoldi J."/>
            <person name="Beal K."/>
            <person name="Chang J."/>
            <person name="Clawson H."/>
            <person name="Cuff J."/>
            <person name="Di Palma F."/>
            <person name="Fitzgerald S."/>
            <person name="Flicek P."/>
            <person name="Guttman M."/>
            <person name="Hubisz M.J."/>
            <person name="Jaffe D.B."/>
            <person name="Jungreis I."/>
            <person name="Kent W.J."/>
            <person name="Kostka D."/>
            <person name="Lara M."/>
            <person name="Martins A.L."/>
            <person name="Massingham T."/>
            <person name="Moltke I."/>
            <person name="Raney B.J."/>
            <person name="Rasmussen M.D."/>
            <person name="Robinson J."/>
            <person name="Stark A."/>
            <person name="Vilella A.J."/>
            <person name="Wen J."/>
            <person name="Xie X."/>
            <person name="Zody M.C."/>
            <person name="Baldwin J."/>
            <person name="Bloom T."/>
            <person name="Chin C.W."/>
            <person name="Heiman D."/>
            <person name="Nicol R."/>
            <person name="Nusbaum C."/>
            <person name="Young S."/>
            <person name="Wilkinson J."/>
            <person name="Worley K.C."/>
            <person name="Kovar C.L."/>
            <person name="Muzny D.M."/>
            <person name="Gibbs R.A."/>
            <person name="Cree A."/>
            <person name="Dihn H.H."/>
            <person name="Fowler G."/>
            <person name="Jhangiani S."/>
            <person name="Joshi V."/>
            <person name="Lee S."/>
            <person name="Lewis L.R."/>
            <person name="Nazareth L.V."/>
            <person name="Okwuonu G."/>
            <person name="Santibanez J."/>
            <person name="Warren W.C."/>
            <person name="Mardis E.R."/>
            <person name="Weinstock G.M."/>
            <person name="Wilson R.K."/>
            <person name="Delehaunty K."/>
            <person name="Dooling D."/>
            <person name="Fronik C."/>
            <person name="Fulton L."/>
            <person name="Fulton B."/>
            <person name="Graves T."/>
            <person name="Minx P."/>
            <person name="Sodergren E."/>
            <person name="Birney E."/>
            <person name="Margulies E.H."/>
            <person name="Herrero J."/>
            <person name="Green E.D."/>
            <person name="Haussler D."/>
            <person name="Siepel A."/>
            <person name="Goldman N."/>
            <person name="Pollard K.S."/>
            <person name="Pedersen J.S."/>
            <person name="Lander E.S."/>
            <person name="Kellis M."/>
        </authorList>
    </citation>
    <scope>NUCLEOTIDE SEQUENCE [LARGE SCALE GENOMIC DNA]</scope>
</reference>
<keyword evidence="1" id="KW-0472">Membrane</keyword>
<dbReference type="Proteomes" id="UP000001074">
    <property type="component" value="Unassembled WGS sequence"/>
</dbReference>
<dbReference type="EMBL" id="AAPE02042543">
    <property type="status" value="NOT_ANNOTATED_CDS"/>
    <property type="molecule type" value="Genomic_DNA"/>
</dbReference>
<sequence length="160" mass="18878">MDFLTFNQFSVLLWKNFTIKRRHYINLLFEVLTAVVFPMLLLLFRSFATIQVAGPHYYKPLRISGLPSFLQNPQEWELIYVPSNINVVKEIIESMKRNLNISIKVKGFYSESEFENYVKYDYKSQKVLAAIVFDNDFENINDSLPLQVKQEYESRSCALD</sequence>
<dbReference type="EMBL" id="AAPE02042536">
    <property type="status" value="NOT_ANNOTATED_CDS"/>
    <property type="molecule type" value="Genomic_DNA"/>
</dbReference>
<dbReference type="EMBL" id="AAPE02042539">
    <property type="status" value="NOT_ANNOTATED_CDS"/>
    <property type="molecule type" value="Genomic_DNA"/>
</dbReference>
<dbReference type="EMBL" id="AAPE02042542">
    <property type="status" value="NOT_ANNOTATED_CDS"/>
    <property type="molecule type" value="Genomic_DNA"/>
</dbReference>
<dbReference type="AlphaFoldDB" id="G1PB41"/>
<reference evidence="2" key="2">
    <citation type="submission" date="2025-08" db="UniProtKB">
        <authorList>
            <consortium name="Ensembl"/>
        </authorList>
    </citation>
    <scope>IDENTIFICATION</scope>
</reference>
<name>G1PB41_MYOLU</name>
<evidence type="ECO:0000313" key="3">
    <source>
        <dbReference type="Proteomes" id="UP000001074"/>
    </source>
</evidence>
<protein>
    <submittedName>
        <fullName evidence="2">ATP-binding cassette sub-family A member 3-like</fullName>
    </submittedName>
</protein>
<dbReference type="HOGENOM" id="CLU_113155_0_0_1"/>
<dbReference type="EMBL" id="AAPE02042537">
    <property type="status" value="NOT_ANNOTATED_CDS"/>
    <property type="molecule type" value="Genomic_DNA"/>
</dbReference>
<keyword evidence="3" id="KW-1185">Reference proteome</keyword>
<keyword evidence="1" id="KW-1133">Transmembrane helix</keyword>
<gene>
    <name evidence="2" type="primary">LOC102423824</name>
</gene>
<dbReference type="EMBL" id="AAPE02042538">
    <property type="status" value="NOT_ANNOTATED_CDS"/>
    <property type="molecule type" value="Genomic_DNA"/>
</dbReference>
<feature type="transmembrane region" description="Helical" evidence="1">
    <location>
        <begin position="24"/>
        <end position="44"/>
    </location>
</feature>
<evidence type="ECO:0000313" key="2">
    <source>
        <dbReference type="Ensembl" id="ENSMLUP00000007550.2"/>
    </source>
</evidence>
<dbReference type="EMBL" id="AAPE02042545">
    <property type="status" value="NOT_ANNOTATED_CDS"/>
    <property type="molecule type" value="Genomic_DNA"/>
</dbReference>
<reference evidence="2" key="3">
    <citation type="submission" date="2025-09" db="UniProtKB">
        <authorList>
            <consortium name="Ensembl"/>
        </authorList>
    </citation>
    <scope>IDENTIFICATION</scope>
</reference>
<evidence type="ECO:0000256" key="1">
    <source>
        <dbReference type="SAM" id="Phobius"/>
    </source>
</evidence>
<dbReference type="EMBL" id="AAPE02042541">
    <property type="status" value="NOT_ANNOTATED_CDS"/>
    <property type="molecule type" value="Genomic_DNA"/>
</dbReference>
<proteinExistence type="predicted"/>
<keyword evidence="1" id="KW-0812">Transmembrane</keyword>
<dbReference type="GeneTree" id="ENSGT00940000163770"/>
<accession>G1PB41</accession>
<organism evidence="2 3">
    <name type="scientific">Myotis lucifugus</name>
    <name type="common">Little brown bat</name>
    <dbReference type="NCBI Taxonomy" id="59463"/>
    <lineage>
        <taxon>Eukaryota</taxon>
        <taxon>Metazoa</taxon>
        <taxon>Chordata</taxon>
        <taxon>Craniata</taxon>
        <taxon>Vertebrata</taxon>
        <taxon>Euteleostomi</taxon>
        <taxon>Mammalia</taxon>
        <taxon>Eutheria</taxon>
        <taxon>Laurasiatheria</taxon>
        <taxon>Chiroptera</taxon>
        <taxon>Yangochiroptera</taxon>
        <taxon>Vespertilionidae</taxon>
        <taxon>Myotis</taxon>
    </lineage>
</organism>
<dbReference type="Ensembl" id="ENSMLUT00000008273.2">
    <property type="protein sequence ID" value="ENSMLUP00000007550.2"/>
    <property type="gene ID" value="ENSMLUG00000008279.2"/>
</dbReference>
<dbReference type="EMBL" id="AAPE02042540">
    <property type="status" value="NOT_ANNOTATED_CDS"/>
    <property type="molecule type" value="Genomic_DNA"/>
</dbReference>
<dbReference type="EMBL" id="AAPE02042544">
    <property type="status" value="NOT_ANNOTATED_CDS"/>
    <property type="molecule type" value="Genomic_DNA"/>
</dbReference>